<name>A0A5J6WVL5_9GAMM</name>
<dbReference type="Gene3D" id="1.20.144.10">
    <property type="entry name" value="Phosphatidic acid phosphatase type 2/haloperoxidase"/>
    <property type="match status" value="1"/>
</dbReference>
<sequence>MASHWNFRLWGGYQLLALLLFTSWWLGAWQGIDEALFHLTNEWLRHPSWAYLVARANQRWVDGAIALTMGLLVLQHARQTHRGERHYLLLLILLMAGSFSLQVALGKLLPVERPSPTLVHEMALRVTTLVPDLHTKDASSGSFPSDHGIGFLTFALFACYRFERRQLVWLLPLLAVLATPRLLSGAHWLSDILCGALPLTLLVAAWLFHTPLLGWCYRALDLLPWPKTQVQ</sequence>
<dbReference type="KEGG" id="asim:FE240_09805"/>
<feature type="transmembrane region" description="Helical" evidence="1">
    <location>
        <begin position="195"/>
        <end position="217"/>
    </location>
</feature>
<evidence type="ECO:0000313" key="4">
    <source>
        <dbReference type="Proteomes" id="UP000594034"/>
    </source>
</evidence>
<feature type="domain" description="Phosphatidic acid phosphatase type 2/haloperoxidase" evidence="2">
    <location>
        <begin position="87"/>
        <end position="207"/>
    </location>
</feature>
<dbReference type="Proteomes" id="UP000594034">
    <property type="component" value="Chromosome"/>
</dbReference>
<dbReference type="SMART" id="SM00014">
    <property type="entry name" value="acidPPc"/>
    <property type="match status" value="1"/>
</dbReference>
<keyword evidence="1" id="KW-0472">Membrane</keyword>
<keyword evidence="1" id="KW-0812">Transmembrane</keyword>
<organism evidence="3 4">
    <name type="scientific">Aeromonas simiae</name>
    <dbReference type="NCBI Taxonomy" id="218936"/>
    <lineage>
        <taxon>Bacteria</taxon>
        <taxon>Pseudomonadati</taxon>
        <taxon>Pseudomonadota</taxon>
        <taxon>Gammaproteobacteria</taxon>
        <taxon>Aeromonadales</taxon>
        <taxon>Aeromonadaceae</taxon>
        <taxon>Aeromonas</taxon>
    </lineage>
</organism>
<feature type="transmembrane region" description="Helical" evidence="1">
    <location>
        <begin position="52"/>
        <end position="74"/>
    </location>
</feature>
<dbReference type="InterPro" id="IPR036938">
    <property type="entry name" value="PAP2/HPO_sf"/>
</dbReference>
<dbReference type="Pfam" id="PF01569">
    <property type="entry name" value="PAP2"/>
    <property type="match status" value="1"/>
</dbReference>
<evidence type="ECO:0000313" key="3">
    <source>
        <dbReference type="EMBL" id="QFI54952.1"/>
    </source>
</evidence>
<dbReference type="AlphaFoldDB" id="A0A5J6WVL5"/>
<proteinExistence type="predicted"/>
<feature type="transmembrane region" description="Helical" evidence="1">
    <location>
        <begin position="86"/>
        <end position="105"/>
    </location>
</feature>
<accession>A0A5J6WVL5</accession>
<keyword evidence="1" id="KW-1133">Transmembrane helix</keyword>
<dbReference type="EMBL" id="CP040449">
    <property type="protein sequence ID" value="QFI54952.1"/>
    <property type="molecule type" value="Genomic_DNA"/>
</dbReference>
<evidence type="ECO:0000259" key="2">
    <source>
        <dbReference type="SMART" id="SM00014"/>
    </source>
</evidence>
<dbReference type="RefSeq" id="WP_052449395.1">
    <property type="nucleotide sequence ID" value="NZ_CDBY01000007.1"/>
</dbReference>
<dbReference type="InterPro" id="IPR000326">
    <property type="entry name" value="PAP2/HPO"/>
</dbReference>
<feature type="transmembrane region" description="Helical" evidence="1">
    <location>
        <begin position="167"/>
        <end position="189"/>
    </location>
</feature>
<gene>
    <name evidence="3" type="ORF">FE240_09805</name>
</gene>
<keyword evidence="4" id="KW-1185">Reference proteome</keyword>
<feature type="transmembrane region" description="Helical" evidence="1">
    <location>
        <begin position="12"/>
        <end position="32"/>
    </location>
</feature>
<feature type="transmembrane region" description="Helical" evidence="1">
    <location>
        <begin position="141"/>
        <end position="160"/>
    </location>
</feature>
<reference evidence="3 4" key="1">
    <citation type="submission" date="2019-05" db="EMBL/GenBank/DDBJ databases">
        <title>OXA-830, a novel chromosomally encoded expanded-spectrum class D beta-lactamase in Aeromonas simiae.</title>
        <authorList>
            <person name="Zhou W."/>
            <person name="Chen Q."/>
        </authorList>
    </citation>
    <scope>NUCLEOTIDE SEQUENCE [LARGE SCALE GENOMIC DNA]</scope>
    <source>
        <strain evidence="3 4">A6</strain>
    </source>
</reference>
<evidence type="ECO:0000256" key="1">
    <source>
        <dbReference type="SAM" id="Phobius"/>
    </source>
</evidence>
<protein>
    <submittedName>
        <fullName evidence="3">Phosphatase PAP2 family protein</fullName>
    </submittedName>
</protein>
<dbReference type="SUPFAM" id="SSF48317">
    <property type="entry name" value="Acid phosphatase/Vanadium-dependent haloperoxidase"/>
    <property type="match status" value="1"/>
</dbReference>
<dbReference type="OrthoDB" id="8477781at2"/>